<protein>
    <submittedName>
        <fullName evidence="2">Uncharacterized protein</fullName>
    </submittedName>
</protein>
<accession>A0A2Z7BDL6</accession>
<evidence type="ECO:0000313" key="2">
    <source>
        <dbReference type="EMBL" id="KZV32117.1"/>
    </source>
</evidence>
<evidence type="ECO:0000313" key="3">
    <source>
        <dbReference type="Proteomes" id="UP000250235"/>
    </source>
</evidence>
<gene>
    <name evidence="2" type="ORF">F511_31167</name>
</gene>
<evidence type="ECO:0000256" key="1">
    <source>
        <dbReference type="SAM" id="Phobius"/>
    </source>
</evidence>
<sequence>MLRLVPSGGIACVCLLVVQQKQMSTRVNIPLARRGNVVVSLLRLGVQLFDDVNGATSFELVATLRFEVATGTSRERSVALLVLATGYPVAGIASCATSFDEVMAWMIVVAGMWNGRAYWLCLVEDSVCYCVIAVLHRCICLYSSMLHTRMVFLFPALVVFVPCCIVVVSYQDVRASGNTALSSPCWDRGHHAPSVSWRVAHYHTVNTPRGHCMLLMILGAMFEFLSSLEGQAFRSYSASHA</sequence>
<name>A0A2Z7BDL6_9LAMI</name>
<keyword evidence="3" id="KW-1185">Reference proteome</keyword>
<organism evidence="2 3">
    <name type="scientific">Dorcoceras hygrometricum</name>
    <dbReference type="NCBI Taxonomy" id="472368"/>
    <lineage>
        <taxon>Eukaryota</taxon>
        <taxon>Viridiplantae</taxon>
        <taxon>Streptophyta</taxon>
        <taxon>Embryophyta</taxon>
        <taxon>Tracheophyta</taxon>
        <taxon>Spermatophyta</taxon>
        <taxon>Magnoliopsida</taxon>
        <taxon>eudicotyledons</taxon>
        <taxon>Gunneridae</taxon>
        <taxon>Pentapetalae</taxon>
        <taxon>asterids</taxon>
        <taxon>lamiids</taxon>
        <taxon>Lamiales</taxon>
        <taxon>Gesneriaceae</taxon>
        <taxon>Didymocarpoideae</taxon>
        <taxon>Trichosporeae</taxon>
        <taxon>Loxocarpinae</taxon>
        <taxon>Dorcoceras</taxon>
    </lineage>
</organism>
<feature type="transmembrane region" description="Helical" evidence="1">
    <location>
        <begin position="151"/>
        <end position="170"/>
    </location>
</feature>
<keyword evidence="1" id="KW-1133">Transmembrane helix</keyword>
<dbReference type="AlphaFoldDB" id="A0A2Z7BDL6"/>
<keyword evidence="1" id="KW-0472">Membrane</keyword>
<proteinExistence type="predicted"/>
<keyword evidence="1" id="KW-0812">Transmembrane</keyword>
<dbReference type="Proteomes" id="UP000250235">
    <property type="component" value="Unassembled WGS sequence"/>
</dbReference>
<reference evidence="2 3" key="1">
    <citation type="journal article" date="2015" name="Proc. Natl. Acad. Sci. U.S.A.">
        <title>The resurrection genome of Boea hygrometrica: A blueprint for survival of dehydration.</title>
        <authorList>
            <person name="Xiao L."/>
            <person name="Yang G."/>
            <person name="Zhang L."/>
            <person name="Yang X."/>
            <person name="Zhao S."/>
            <person name="Ji Z."/>
            <person name="Zhou Q."/>
            <person name="Hu M."/>
            <person name="Wang Y."/>
            <person name="Chen M."/>
            <person name="Xu Y."/>
            <person name="Jin H."/>
            <person name="Xiao X."/>
            <person name="Hu G."/>
            <person name="Bao F."/>
            <person name="Hu Y."/>
            <person name="Wan P."/>
            <person name="Li L."/>
            <person name="Deng X."/>
            <person name="Kuang T."/>
            <person name="Xiang C."/>
            <person name="Zhu J.K."/>
            <person name="Oliver M.J."/>
            <person name="He Y."/>
        </authorList>
    </citation>
    <scope>NUCLEOTIDE SEQUENCE [LARGE SCALE GENOMIC DNA]</scope>
    <source>
        <strain evidence="3">cv. XS01</strain>
    </source>
</reference>
<dbReference type="EMBL" id="KV006933">
    <property type="protein sequence ID" value="KZV32117.1"/>
    <property type="molecule type" value="Genomic_DNA"/>
</dbReference>